<evidence type="ECO:0000313" key="1">
    <source>
        <dbReference type="EMBL" id="RCX09363.1"/>
    </source>
</evidence>
<dbReference type="AlphaFoldDB" id="A0A369AJU1"/>
<organism evidence="1 2">
    <name type="scientific">Anaerobacterium chartisolvens</name>
    <dbReference type="NCBI Taxonomy" id="1297424"/>
    <lineage>
        <taxon>Bacteria</taxon>
        <taxon>Bacillati</taxon>
        <taxon>Bacillota</taxon>
        <taxon>Clostridia</taxon>
        <taxon>Eubacteriales</taxon>
        <taxon>Oscillospiraceae</taxon>
        <taxon>Anaerobacterium</taxon>
    </lineage>
</organism>
<name>A0A369AJU1_9FIRM</name>
<dbReference type="Proteomes" id="UP000253034">
    <property type="component" value="Unassembled WGS sequence"/>
</dbReference>
<gene>
    <name evidence="1" type="ORF">DFR58_13639</name>
</gene>
<dbReference type="EMBL" id="QPJT01000036">
    <property type="protein sequence ID" value="RCX09363.1"/>
    <property type="molecule type" value="Genomic_DNA"/>
</dbReference>
<reference evidence="1 2" key="1">
    <citation type="submission" date="2018-07" db="EMBL/GenBank/DDBJ databases">
        <title>Genomic Encyclopedia of Type Strains, Phase IV (KMG-IV): sequencing the most valuable type-strain genomes for metagenomic binning, comparative biology and taxonomic classification.</title>
        <authorList>
            <person name="Goeker M."/>
        </authorList>
    </citation>
    <scope>NUCLEOTIDE SEQUENCE [LARGE SCALE GENOMIC DNA]</scope>
    <source>
        <strain evidence="1 2">DSM 27016</strain>
    </source>
</reference>
<proteinExistence type="predicted"/>
<protein>
    <submittedName>
        <fullName evidence="1">Uncharacterized protein</fullName>
    </submittedName>
</protein>
<accession>A0A369AJU1</accession>
<sequence>MVRHVYVCSEGSSSINIFKKAGVSPYFLK</sequence>
<evidence type="ECO:0000313" key="2">
    <source>
        <dbReference type="Proteomes" id="UP000253034"/>
    </source>
</evidence>
<keyword evidence="2" id="KW-1185">Reference proteome</keyword>
<comment type="caution">
    <text evidence="1">The sequence shown here is derived from an EMBL/GenBank/DDBJ whole genome shotgun (WGS) entry which is preliminary data.</text>
</comment>